<dbReference type="InterPro" id="IPR038573">
    <property type="entry name" value="BrnT_sf"/>
</dbReference>
<evidence type="ECO:0000313" key="1">
    <source>
        <dbReference type="EMBL" id="UXN71512.1"/>
    </source>
</evidence>
<dbReference type="Pfam" id="PF04365">
    <property type="entry name" value="BrnT_toxin"/>
    <property type="match status" value="1"/>
</dbReference>
<sequence>MDFEWDDTKNATNKVKHGVGFEIARAFVWDEAIIETDSRRDYGEERFIARCPASDGLRYHIAFTMRGDTVRLITMRRFSRKDYLRYGR</sequence>
<dbReference type="RefSeq" id="WP_262171100.1">
    <property type="nucleotide sequence ID" value="NZ_CP104965.1"/>
</dbReference>
<reference evidence="1 2" key="1">
    <citation type="submission" date="2022-09" db="EMBL/GenBank/DDBJ databases">
        <title>Interaction between co-microsymbionts with complementary sets of symbiotic genes in legume-rhizobium systems.</title>
        <authorList>
            <person name="Safronova V."/>
            <person name="Sazanova A."/>
            <person name="Afonin A."/>
            <person name="Chirak E."/>
        </authorList>
    </citation>
    <scope>NUCLEOTIDE SEQUENCE [LARGE SCALE GENOMIC DNA]</scope>
    <source>
        <strain evidence="1 2">A18/4-1</strain>
    </source>
</reference>
<dbReference type="EMBL" id="CP104965">
    <property type="protein sequence ID" value="UXN71512.1"/>
    <property type="molecule type" value="Genomic_DNA"/>
</dbReference>
<keyword evidence="2" id="KW-1185">Reference proteome</keyword>
<accession>A0ABY6CGZ5</accession>
<evidence type="ECO:0000313" key="2">
    <source>
        <dbReference type="Proteomes" id="UP001061862"/>
    </source>
</evidence>
<organism evidence="1 2">
    <name type="scientific">Devosia neptuniae</name>
    <dbReference type="NCBI Taxonomy" id="191302"/>
    <lineage>
        <taxon>Bacteria</taxon>
        <taxon>Pseudomonadati</taxon>
        <taxon>Pseudomonadota</taxon>
        <taxon>Alphaproteobacteria</taxon>
        <taxon>Hyphomicrobiales</taxon>
        <taxon>Devosiaceae</taxon>
        <taxon>Devosia</taxon>
    </lineage>
</organism>
<gene>
    <name evidence="1" type="ORF">N8A98_10155</name>
</gene>
<name>A0ABY6CGZ5_9HYPH</name>
<dbReference type="InterPro" id="IPR007460">
    <property type="entry name" value="BrnT_toxin"/>
</dbReference>
<dbReference type="Proteomes" id="UP001061862">
    <property type="component" value="Chromosome"/>
</dbReference>
<proteinExistence type="predicted"/>
<protein>
    <submittedName>
        <fullName evidence="1">BrnT family toxin</fullName>
    </submittedName>
</protein>
<dbReference type="Gene3D" id="3.10.450.530">
    <property type="entry name" value="Ribonuclease toxin, BrnT, of type II toxin-antitoxin system"/>
    <property type="match status" value="1"/>
</dbReference>